<dbReference type="CDD" id="cd07185">
    <property type="entry name" value="OmpA_C-like"/>
    <property type="match status" value="1"/>
</dbReference>
<dbReference type="EMBL" id="BMZH01000005">
    <property type="protein sequence ID" value="GHA93386.1"/>
    <property type="molecule type" value="Genomic_DNA"/>
</dbReference>
<dbReference type="PROSITE" id="PS51257">
    <property type="entry name" value="PROKAR_LIPOPROTEIN"/>
    <property type="match status" value="1"/>
</dbReference>
<feature type="domain" description="OmpA-like" evidence="6">
    <location>
        <begin position="31"/>
        <end position="145"/>
    </location>
</feature>
<dbReference type="InterPro" id="IPR050330">
    <property type="entry name" value="Bact_OuterMem_StrucFunc"/>
</dbReference>
<evidence type="ECO:0000256" key="3">
    <source>
        <dbReference type="ARBA" id="ARBA00023237"/>
    </source>
</evidence>
<dbReference type="Gene3D" id="3.30.1330.60">
    <property type="entry name" value="OmpA-like domain"/>
    <property type="match status" value="1"/>
</dbReference>
<protein>
    <recommendedName>
        <fullName evidence="6">OmpA-like domain-containing protein</fullName>
    </recommendedName>
</protein>
<keyword evidence="8" id="KW-1185">Reference proteome</keyword>
<dbReference type="InterPro" id="IPR006665">
    <property type="entry name" value="OmpA-like"/>
</dbReference>
<dbReference type="AlphaFoldDB" id="A0A8J3G2B3"/>
<dbReference type="Pfam" id="PF00691">
    <property type="entry name" value="OmpA"/>
    <property type="match status" value="1"/>
</dbReference>
<keyword evidence="3" id="KW-0998">Cell outer membrane</keyword>
<comment type="subcellular location">
    <subcellularLocation>
        <location evidence="1">Cell outer membrane</location>
    </subcellularLocation>
</comment>
<keyword evidence="5" id="KW-0732">Signal</keyword>
<accession>A0A8J3G2B3</accession>
<organism evidence="7 8">
    <name type="scientific">Algimonas arctica</name>
    <dbReference type="NCBI Taxonomy" id="1479486"/>
    <lineage>
        <taxon>Bacteria</taxon>
        <taxon>Pseudomonadati</taxon>
        <taxon>Pseudomonadota</taxon>
        <taxon>Alphaproteobacteria</taxon>
        <taxon>Maricaulales</taxon>
        <taxon>Robiginitomaculaceae</taxon>
        <taxon>Algimonas</taxon>
    </lineage>
</organism>
<name>A0A8J3G2B3_9PROT</name>
<feature type="signal peptide" evidence="5">
    <location>
        <begin position="1"/>
        <end position="20"/>
    </location>
</feature>
<evidence type="ECO:0000256" key="1">
    <source>
        <dbReference type="ARBA" id="ARBA00004442"/>
    </source>
</evidence>
<evidence type="ECO:0000256" key="5">
    <source>
        <dbReference type="SAM" id="SignalP"/>
    </source>
</evidence>
<dbReference type="Proteomes" id="UP000634004">
    <property type="component" value="Unassembled WGS sequence"/>
</dbReference>
<gene>
    <name evidence="7" type="ORF">GCM10009069_15560</name>
</gene>
<evidence type="ECO:0000256" key="2">
    <source>
        <dbReference type="ARBA" id="ARBA00023136"/>
    </source>
</evidence>
<comment type="caution">
    <text evidence="7">The sequence shown here is derived from an EMBL/GenBank/DDBJ whole genome shotgun (WGS) entry which is preliminary data.</text>
</comment>
<dbReference type="InterPro" id="IPR006664">
    <property type="entry name" value="OMP_bac"/>
</dbReference>
<evidence type="ECO:0000313" key="7">
    <source>
        <dbReference type="EMBL" id="GHA93386.1"/>
    </source>
</evidence>
<evidence type="ECO:0000313" key="8">
    <source>
        <dbReference type="Proteomes" id="UP000634004"/>
    </source>
</evidence>
<reference evidence="7" key="1">
    <citation type="journal article" date="2014" name="Int. J. Syst. Evol. Microbiol.">
        <title>Complete genome sequence of Corynebacterium casei LMG S-19264T (=DSM 44701T), isolated from a smear-ripened cheese.</title>
        <authorList>
            <consortium name="US DOE Joint Genome Institute (JGI-PGF)"/>
            <person name="Walter F."/>
            <person name="Albersmeier A."/>
            <person name="Kalinowski J."/>
            <person name="Ruckert C."/>
        </authorList>
    </citation>
    <scope>NUCLEOTIDE SEQUENCE</scope>
    <source>
        <strain evidence="7">KCTC 32513</strain>
    </source>
</reference>
<sequence>MRKFATLSTLALGVSLSACASMDRPQETIVTNANCEAQAMAVFFNTGSATLDKDADATLDMVSKAYDGCDLFQIEVVGYADSVGASASNLDLSERRANMVLEELNDRGVTADRVNIVPMGERTILDDEEPDAFERRAVLTLLPTMK</sequence>
<dbReference type="SUPFAM" id="SSF103088">
    <property type="entry name" value="OmpA-like"/>
    <property type="match status" value="1"/>
</dbReference>
<proteinExistence type="predicted"/>
<dbReference type="PROSITE" id="PS51123">
    <property type="entry name" value="OMPA_2"/>
    <property type="match status" value="1"/>
</dbReference>
<dbReference type="PANTHER" id="PTHR30329">
    <property type="entry name" value="STATOR ELEMENT OF FLAGELLAR MOTOR COMPLEX"/>
    <property type="match status" value="1"/>
</dbReference>
<dbReference type="PRINTS" id="PR01021">
    <property type="entry name" value="OMPADOMAIN"/>
</dbReference>
<keyword evidence="2 4" id="KW-0472">Membrane</keyword>
<feature type="chain" id="PRO_5035265495" description="OmpA-like domain-containing protein" evidence="5">
    <location>
        <begin position="21"/>
        <end position="146"/>
    </location>
</feature>
<evidence type="ECO:0000256" key="4">
    <source>
        <dbReference type="PROSITE-ProRule" id="PRU00473"/>
    </source>
</evidence>
<reference evidence="7" key="2">
    <citation type="submission" date="2020-09" db="EMBL/GenBank/DDBJ databases">
        <authorList>
            <person name="Sun Q."/>
            <person name="Kim S."/>
        </authorList>
    </citation>
    <scope>NUCLEOTIDE SEQUENCE</scope>
    <source>
        <strain evidence="7">KCTC 32513</strain>
    </source>
</reference>
<dbReference type="GO" id="GO:0009279">
    <property type="term" value="C:cell outer membrane"/>
    <property type="evidence" value="ECO:0007669"/>
    <property type="project" value="UniProtKB-SubCell"/>
</dbReference>
<dbReference type="InterPro" id="IPR036737">
    <property type="entry name" value="OmpA-like_sf"/>
</dbReference>
<dbReference type="RefSeq" id="WP_189497127.1">
    <property type="nucleotide sequence ID" value="NZ_BMZH01000005.1"/>
</dbReference>
<evidence type="ECO:0000259" key="6">
    <source>
        <dbReference type="PROSITE" id="PS51123"/>
    </source>
</evidence>
<dbReference type="PANTHER" id="PTHR30329:SF21">
    <property type="entry name" value="LIPOPROTEIN YIAD-RELATED"/>
    <property type="match status" value="1"/>
</dbReference>